<comment type="caution">
    <text evidence="1">The sequence shown here is derived from an EMBL/GenBank/DDBJ whole genome shotgun (WGS) entry which is preliminary data.</text>
</comment>
<evidence type="ECO:0000313" key="1">
    <source>
        <dbReference type="EMBL" id="TMS10546.1"/>
    </source>
</evidence>
<proteinExistence type="predicted"/>
<evidence type="ECO:0000313" key="2">
    <source>
        <dbReference type="Proteomes" id="UP000793456"/>
    </source>
</evidence>
<dbReference type="Proteomes" id="UP000793456">
    <property type="component" value="Chromosome XIV"/>
</dbReference>
<accession>A0ACD3QV10</accession>
<gene>
    <name evidence="1" type="ORF">E3U43_019539</name>
</gene>
<protein>
    <submittedName>
        <fullName evidence="1">Uncharacterized protein</fullName>
    </submittedName>
</protein>
<reference evidence="1" key="1">
    <citation type="submission" date="2018-11" db="EMBL/GenBank/DDBJ databases">
        <title>The sequence and de novo assembly of Larimichthys crocea genome using PacBio and Hi-C technologies.</title>
        <authorList>
            <person name="Xu P."/>
            <person name="Chen B."/>
            <person name="Zhou Z."/>
            <person name="Ke Q."/>
            <person name="Wu Y."/>
            <person name="Bai H."/>
            <person name="Pu F."/>
        </authorList>
    </citation>
    <scope>NUCLEOTIDE SEQUENCE</scope>
    <source>
        <tissue evidence="1">Muscle</tissue>
    </source>
</reference>
<keyword evidence="2" id="KW-1185">Reference proteome</keyword>
<organism evidence="1 2">
    <name type="scientific">Larimichthys crocea</name>
    <name type="common">Large yellow croaker</name>
    <name type="synonym">Pseudosciaena crocea</name>
    <dbReference type="NCBI Taxonomy" id="215358"/>
    <lineage>
        <taxon>Eukaryota</taxon>
        <taxon>Metazoa</taxon>
        <taxon>Chordata</taxon>
        <taxon>Craniata</taxon>
        <taxon>Vertebrata</taxon>
        <taxon>Euteleostomi</taxon>
        <taxon>Actinopterygii</taxon>
        <taxon>Neopterygii</taxon>
        <taxon>Teleostei</taxon>
        <taxon>Neoteleostei</taxon>
        <taxon>Acanthomorphata</taxon>
        <taxon>Eupercaria</taxon>
        <taxon>Sciaenidae</taxon>
        <taxon>Larimichthys</taxon>
    </lineage>
</organism>
<sequence length="640" mass="67502">MAAQVASAATLNTSPPSELKRPDRDTKEESVPGEKQSDKKQPGLDSGSPGRGDLQDGADGGNAGGGGEPEMKNGNGNPPRANNNNQNDSVGPEGNNHPGLVHHHGPAFPPPSYGYSQHYGRAPFHQHGGQQSPGMAAAAGPVVQSSNMMDPYQPNSHDHGFSNHQFNNYNPFPNRTPYPGQAYAMNSPRSTQAPTAGGQPANVKQQQQQPPAGGPTAMAGSYNNQRYNIGNPQPTSTPTLNKLLTAPSSTRAYPSYPSSDYSSQEGASKGPADMGSSGLYGGSNPGWQQRSHLPSPMSPGSAGQPLVRSQPPGPMDPMGKMRGQPYGAGSPYSQQSQQGPPTGPQQGPGYPGQGYGPPGPQRYPVGMQGRTPGSMGGMPYAQQMGSYGQQGPGNYGSQGQAPYLRAAWPGSSPKPAANPLFPASTRTTGWPDFLPRATPPSTNFCYTHPGRTTLSAAPHAPTVPGATARFIPRAPTVSASLFPSISSTVWPISLRPAAGSPQPRPHSSQAHRIPQDHRASPTTQDPHRGLSSLPRNNSRHSLSLHSSHQDIANTHRASLQCTGRTLSSSSSSSSSSKHNSHLISVFLRHHSRRYPRTHFSPMLLHPLSLNLAQRTVKAVPQAFRTCQGPSMTCPQVQRAP</sequence>
<dbReference type="EMBL" id="CM011687">
    <property type="protein sequence ID" value="TMS10546.1"/>
    <property type="molecule type" value="Genomic_DNA"/>
</dbReference>
<name>A0ACD3QV10_LARCR</name>